<reference evidence="11 12" key="1">
    <citation type="submission" date="2020-02" db="EMBL/GenBank/DDBJ databases">
        <title>complete genome sequence of Rhodobacteraceae bacterium.</title>
        <authorList>
            <person name="Park J."/>
            <person name="Kim Y.-S."/>
            <person name="Kim K.-H."/>
        </authorList>
    </citation>
    <scope>NUCLEOTIDE SEQUENCE [LARGE SCALE GENOMIC DNA]</scope>
    <source>
        <strain evidence="11 12">RR4-56</strain>
    </source>
</reference>
<dbReference type="Pfam" id="PF02786">
    <property type="entry name" value="CPSase_L_D2"/>
    <property type="match status" value="1"/>
</dbReference>
<dbReference type="PROSITE" id="PS00188">
    <property type="entry name" value="BIOTIN"/>
    <property type="match status" value="1"/>
</dbReference>
<evidence type="ECO:0000259" key="9">
    <source>
        <dbReference type="PROSITE" id="PS50975"/>
    </source>
</evidence>
<dbReference type="InterPro" id="IPR005481">
    <property type="entry name" value="BC-like_N"/>
</dbReference>
<keyword evidence="2" id="KW-0436">Ligase</keyword>
<dbReference type="Pfam" id="PF00364">
    <property type="entry name" value="Biotin_lipoyl"/>
    <property type="match status" value="1"/>
</dbReference>
<dbReference type="InterPro" id="IPR011053">
    <property type="entry name" value="Single_hybrid_motif"/>
</dbReference>
<dbReference type="PROSITE" id="PS50979">
    <property type="entry name" value="BC"/>
    <property type="match status" value="1"/>
</dbReference>
<dbReference type="CDD" id="cd06850">
    <property type="entry name" value="biotinyl_domain"/>
    <property type="match status" value="1"/>
</dbReference>
<dbReference type="PROSITE" id="PS50968">
    <property type="entry name" value="BIOTINYL_LIPOYL"/>
    <property type="match status" value="1"/>
</dbReference>
<dbReference type="NCBIfam" id="NF006367">
    <property type="entry name" value="PRK08591.1"/>
    <property type="match status" value="1"/>
</dbReference>
<dbReference type="InterPro" id="IPR011761">
    <property type="entry name" value="ATP-grasp"/>
</dbReference>
<keyword evidence="3 7" id="KW-0547">Nucleotide-binding</keyword>
<evidence type="ECO:0000256" key="1">
    <source>
        <dbReference type="ARBA" id="ARBA00001953"/>
    </source>
</evidence>
<dbReference type="Gene3D" id="2.40.50.100">
    <property type="match status" value="1"/>
</dbReference>
<dbReference type="PANTHER" id="PTHR18866">
    <property type="entry name" value="CARBOXYLASE:PYRUVATE/ACETYL-COA/PROPIONYL-COA CARBOXYLASE"/>
    <property type="match status" value="1"/>
</dbReference>
<evidence type="ECO:0000256" key="3">
    <source>
        <dbReference type="ARBA" id="ARBA00022741"/>
    </source>
</evidence>
<dbReference type="PROSITE" id="PS00867">
    <property type="entry name" value="CPSASE_2"/>
    <property type="match status" value="1"/>
</dbReference>
<dbReference type="InterPro" id="IPR011764">
    <property type="entry name" value="Biotin_carboxylation_dom"/>
</dbReference>
<organism evidence="11 12">
    <name type="scientific">Pikeienuella piscinae</name>
    <dbReference type="NCBI Taxonomy" id="2748098"/>
    <lineage>
        <taxon>Bacteria</taxon>
        <taxon>Pseudomonadati</taxon>
        <taxon>Pseudomonadota</taxon>
        <taxon>Alphaproteobacteria</taxon>
        <taxon>Rhodobacterales</taxon>
        <taxon>Paracoccaceae</taxon>
        <taxon>Pikeienuella</taxon>
    </lineage>
</organism>
<evidence type="ECO:0000256" key="4">
    <source>
        <dbReference type="ARBA" id="ARBA00022840"/>
    </source>
</evidence>
<dbReference type="FunFam" id="3.30.1490.20:FF:000003">
    <property type="entry name" value="acetyl-CoA carboxylase isoform X1"/>
    <property type="match status" value="1"/>
</dbReference>
<dbReference type="InterPro" id="IPR011054">
    <property type="entry name" value="Rudment_hybrid_motif"/>
</dbReference>
<sequence>MTLETVLIANRGEIACRVIRTAREMGLRTVAVYSDADRGAPHTLMADDAVRIGPAPAAESYVSAERIIEAARAAGADAIHPGYGFLSENADFAEAVAAAGLVFIGPPAAAIRAMGDKAGAKRLMIEAGVPCVPGYEGEDQSETALTDAAARIGFPVMVKAAAGGGGRGMRLVEAPEALPEALARARAEAESAFSDGRLIIEKAISRPRHVEIQIFADAHGACLSLGERDCSVQRRHQKVIEEAPSPAVGPALREEMGRAAVAAARAVAYRGAGTVEFLLDANGGFYFLEMNTRLQVEHPVTEMVTGLDLVALQIRVARGEALPLTLGDVRISGAAMEARLYAEDPAAGFLPSTGMIEIWRPASGAGVRIDSGVAEGDEVSPWYDPMLAKIVTWGETRDEARRRLIHALEETALVGPETNTDFLIDALGAPAFKAGEATTAFIEETWPERPAAKAPVKEEWVLAAAIALDADRAFALDRAGLIGADQLGWRSDGPARAYLTLETAGEAAALVATPIANGWRVTLGAETLSVELTGEGTARISGRRRRFAAKARAGGEVALALGAARRRFFRAAPAGKVVGVAADGLIRAPMPGLLSEIAAELGATVAAGETLAVLEAMKMQHRIVAPVAGKVTAVRVTAGEQVASGAPLIEIAPIE</sequence>
<evidence type="ECO:0000256" key="2">
    <source>
        <dbReference type="ARBA" id="ARBA00022598"/>
    </source>
</evidence>
<evidence type="ECO:0000256" key="7">
    <source>
        <dbReference type="PROSITE-ProRule" id="PRU00409"/>
    </source>
</evidence>
<proteinExistence type="predicted"/>
<dbReference type="EMBL" id="CP049056">
    <property type="protein sequence ID" value="QIE54129.1"/>
    <property type="molecule type" value="Genomic_DNA"/>
</dbReference>
<dbReference type="GO" id="GO:0046872">
    <property type="term" value="F:metal ion binding"/>
    <property type="evidence" value="ECO:0007669"/>
    <property type="project" value="InterPro"/>
</dbReference>
<name>A0A7L5BX12_9RHOB</name>
<feature type="domain" description="ATP-grasp" evidence="9">
    <location>
        <begin position="121"/>
        <end position="318"/>
    </location>
</feature>
<evidence type="ECO:0000313" key="11">
    <source>
        <dbReference type="EMBL" id="QIE54129.1"/>
    </source>
</evidence>
<keyword evidence="4 7" id="KW-0067">ATP-binding</keyword>
<dbReference type="InterPro" id="IPR005479">
    <property type="entry name" value="CPAse_ATP-bd"/>
</dbReference>
<dbReference type="KEGG" id="hdh:G5B40_00905"/>
<dbReference type="SUPFAM" id="SSF51230">
    <property type="entry name" value="Single hybrid motif"/>
    <property type="match status" value="1"/>
</dbReference>
<dbReference type="InterPro" id="IPR050856">
    <property type="entry name" value="Biotin_carboxylase_complex"/>
</dbReference>
<dbReference type="Pfam" id="PF00289">
    <property type="entry name" value="Biotin_carb_N"/>
    <property type="match status" value="1"/>
</dbReference>
<keyword evidence="6" id="KW-0092">Biotin</keyword>
<keyword evidence="5" id="KW-0809">Transit peptide</keyword>
<dbReference type="FunFam" id="3.30.470.20:FF:000028">
    <property type="entry name" value="Methylcrotonoyl-CoA carboxylase subunit alpha, mitochondrial"/>
    <property type="match status" value="1"/>
</dbReference>
<dbReference type="Proteomes" id="UP000503336">
    <property type="component" value="Chromosome"/>
</dbReference>
<accession>A0A7L5BX12</accession>
<dbReference type="GO" id="GO:0005524">
    <property type="term" value="F:ATP binding"/>
    <property type="evidence" value="ECO:0007669"/>
    <property type="project" value="UniProtKB-UniRule"/>
</dbReference>
<dbReference type="FunFam" id="2.40.50.100:FF:000003">
    <property type="entry name" value="Acetyl-CoA carboxylase biotin carboxyl carrier protein"/>
    <property type="match status" value="1"/>
</dbReference>
<protein>
    <submittedName>
        <fullName evidence="11">Acetyl-CoA carboxylase biotin carboxylase subunit</fullName>
    </submittedName>
</protein>
<dbReference type="PROSITE" id="PS00866">
    <property type="entry name" value="CPSASE_1"/>
    <property type="match status" value="1"/>
</dbReference>
<dbReference type="InterPro" id="IPR016185">
    <property type="entry name" value="PreATP-grasp_dom_sf"/>
</dbReference>
<dbReference type="RefSeq" id="WP_165093877.1">
    <property type="nucleotide sequence ID" value="NZ_CP049056.1"/>
</dbReference>
<evidence type="ECO:0000259" key="10">
    <source>
        <dbReference type="PROSITE" id="PS50979"/>
    </source>
</evidence>
<dbReference type="SMART" id="SM00878">
    <property type="entry name" value="Biotin_carb_C"/>
    <property type="match status" value="1"/>
</dbReference>
<comment type="cofactor">
    <cofactor evidence="1">
        <name>biotin</name>
        <dbReference type="ChEBI" id="CHEBI:57586"/>
    </cofactor>
</comment>
<evidence type="ECO:0000256" key="5">
    <source>
        <dbReference type="ARBA" id="ARBA00022946"/>
    </source>
</evidence>
<evidence type="ECO:0000256" key="6">
    <source>
        <dbReference type="ARBA" id="ARBA00023267"/>
    </source>
</evidence>
<gene>
    <name evidence="11" type="ORF">G5B40_00905</name>
</gene>
<evidence type="ECO:0000259" key="8">
    <source>
        <dbReference type="PROSITE" id="PS50968"/>
    </source>
</evidence>
<evidence type="ECO:0000313" key="12">
    <source>
        <dbReference type="Proteomes" id="UP000503336"/>
    </source>
</evidence>
<dbReference type="GO" id="GO:0016874">
    <property type="term" value="F:ligase activity"/>
    <property type="evidence" value="ECO:0007669"/>
    <property type="project" value="UniProtKB-KW"/>
</dbReference>
<dbReference type="InterPro" id="IPR000089">
    <property type="entry name" value="Biotin_lipoyl"/>
</dbReference>
<dbReference type="Pfam" id="PF02785">
    <property type="entry name" value="Biotin_carb_C"/>
    <property type="match status" value="1"/>
</dbReference>
<dbReference type="SUPFAM" id="SSF51246">
    <property type="entry name" value="Rudiment single hybrid motif"/>
    <property type="match status" value="1"/>
</dbReference>
<feature type="domain" description="Biotin carboxylation" evidence="10">
    <location>
        <begin position="2"/>
        <end position="447"/>
    </location>
</feature>
<dbReference type="SUPFAM" id="SSF52440">
    <property type="entry name" value="PreATP-grasp domain"/>
    <property type="match status" value="1"/>
</dbReference>
<dbReference type="PANTHER" id="PTHR18866:SF33">
    <property type="entry name" value="METHYLCROTONOYL-COA CARBOXYLASE SUBUNIT ALPHA, MITOCHONDRIAL-RELATED"/>
    <property type="match status" value="1"/>
</dbReference>
<dbReference type="InterPro" id="IPR001882">
    <property type="entry name" value="Biotin_BS"/>
</dbReference>
<dbReference type="AlphaFoldDB" id="A0A7L5BX12"/>
<dbReference type="FunFam" id="3.40.50.20:FF:000010">
    <property type="entry name" value="Propionyl-CoA carboxylase subunit alpha"/>
    <property type="match status" value="1"/>
</dbReference>
<dbReference type="InterPro" id="IPR005482">
    <property type="entry name" value="Biotin_COase_C"/>
</dbReference>
<dbReference type="SUPFAM" id="SSF56059">
    <property type="entry name" value="Glutathione synthetase ATP-binding domain-like"/>
    <property type="match status" value="1"/>
</dbReference>
<dbReference type="Gene3D" id="3.30.470.20">
    <property type="entry name" value="ATP-grasp fold, B domain"/>
    <property type="match status" value="1"/>
</dbReference>
<feature type="domain" description="Lipoyl-binding" evidence="8">
    <location>
        <begin position="575"/>
        <end position="652"/>
    </location>
</feature>
<dbReference type="PROSITE" id="PS50975">
    <property type="entry name" value="ATP_GRASP"/>
    <property type="match status" value="1"/>
</dbReference>
<keyword evidence="12" id="KW-1185">Reference proteome</keyword>